<evidence type="ECO:0000256" key="2">
    <source>
        <dbReference type="ARBA" id="ARBA00009347"/>
    </source>
</evidence>
<evidence type="ECO:0000256" key="5">
    <source>
        <dbReference type="RuleBase" id="RU362125"/>
    </source>
</evidence>
<reference evidence="9 10" key="1">
    <citation type="submission" date="2020-08" db="EMBL/GenBank/DDBJ databases">
        <title>Sequencing the genomes of 1000 actinobacteria strains.</title>
        <authorList>
            <person name="Klenk H.-P."/>
        </authorList>
    </citation>
    <scope>NUCLEOTIDE SEQUENCE [LARGE SCALE GENOMIC DNA]</scope>
    <source>
        <strain evidence="9 10">DSM 46659</strain>
    </source>
</reference>
<dbReference type="Gene3D" id="2.40.110.10">
    <property type="entry name" value="Butyryl-CoA Dehydrogenase, subunit A, domain 2"/>
    <property type="match status" value="1"/>
</dbReference>
<dbReference type="EMBL" id="JACHDS010000001">
    <property type="protein sequence ID" value="MBB6171871.1"/>
    <property type="molecule type" value="Genomic_DNA"/>
</dbReference>
<keyword evidence="10" id="KW-1185">Reference proteome</keyword>
<dbReference type="GO" id="GO:0003995">
    <property type="term" value="F:acyl-CoA dehydrogenase activity"/>
    <property type="evidence" value="ECO:0007669"/>
    <property type="project" value="TreeGrafter"/>
</dbReference>
<evidence type="ECO:0000256" key="4">
    <source>
        <dbReference type="ARBA" id="ARBA00022827"/>
    </source>
</evidence>
<feature type="domain" description="Acyl-CoA dehydrogenase/oxidase N-terminal" evidence="8">
    <location>
        <begin position="12"/>
        <end position="115"/>
    </location>
</feature>
<accession>A0A7W9YI25</accession>
<feature type="domain" description="Acyl-CoA oxidase/dehydrogenase middle" evidence="7">
    <location>
        <begin position="120"/>
        <end position="210"/>
    </location>
</feature>
<evidence type="ECO:0000313" key="9">
    <source>
        <dbReference type="EMBL" id="MBB6171871.1"/>
    </source>
</evidence>
<evidence type="ECO:0000256" key="3">
    <source>
        <dbReference type="ARBA" id="ARBA00022630"/>
    </source>
</evidence>
<evidence type="ECO:0008006" key="11">
    <source>
        <dbReference type="Google" id="ProtNLM"/>
    </source>
</evidence>
<dbReference type="InterPro" id="IPR006091">
    <property type="entry name" value="Acyl-CoA_Oxase/DH_mid-dom"/>
</dbReference>
<evidence type="ECO:0000259" key="6">
    <source>
        <dbReference type="Pfam" id="PF00441"/>
    </source>
</evidence>
<dbReference type="PANTHER" id="PTHR43884">
    <property type="entry name" value="ACYL-COA DEHYDROGENASE"/>
    <property type="match status" value="1"/>
</dbReference>
<organism evidence="9 10">
    <name type="scientific">Nocardiopsis mwathae</name>
    <dbReference type="NCBI Taxonomy" id="1472723"/>
    <lineage>
        <taxon>Bacteria</taxon>
        <taxon>Bacillati</taxon>
        <taxon>Actinomycetota</taxon>
        <taxon>Actinomycetes</taxon>
        <taxon>Streptosporangiales</taxon>
        <taxon>Nocardiopsidaceae</taxon>
        <taxon>Nocardiopsis</taxon>
    </lineage>
</organism>
<dbReference type="SUPFAM" id="SSF47203">
    <property type="entry name" value="Acyl-CoA dehydrogenase C-terminal domain-like"/>
    <property type="match status" value="1"/>
</dbReference>
<dbReference type="PANTHER" id="PTHR43884:SF12">
    <property type="entry name" value="ISOVALERYL-COA DEHYDROGENASE, MITOCHONDRIAL-RELATED"/>
    <property type="match status" value="1"/>
</dbReference>
<sequence>MTDTPATSPFTRERFRAFADTEIAPHAAEFDREQRIPTELVKRLAAEGFLGAVLPTEAGGPGMDMVTFGVLHEEVGRACSSVRSLLTVHSMVAFAVNRWGTAEQRAAWLPGLADGTALGAFCLTEPGAGSDAGRIAATAERTGGGFVINGTKKWITAGQTADVYLVFAKAPNGMSAFLVDRATPGLRVKPLHDIMGTRGSMLAELEFRDCEVGSRALLGPEGMGLSLVGTGALDIGRYSVACGSVGISQACVEACAAHTARRVAGSAPLREHQLIRRMLSDMVTGLEAGRLLCRRAGALKDEGDPATVMATWTAKYFASTAAVSAASDAVQIHGASGFGAGAAVGRYYRDAKVMEIIEGSSQIQQLTIAEQAFQAAAGPRPSRSAAEEKVR</sequence>
<comment type="cofactor">
    <cofactor evidence="1 5">
        <name>FAD</name>
        <dbReference type="ChEBI" id="CHEBI:57692"/>
    </cofactor>
</comment>
<protein>
    <recommendedName>
        <fullName evidence="11">Acyl-CoA dehydrogenase</fullName>
    </recommendedName>
</protein>
<dbReference type="InterPro" id="IPR009075">
    <property type="entry name" value="AcylCo_DH/oxidase_C"/>
</dbReference>
<evidence type="ECO:0000313" key="10">
    <source>
        <dbReference type="Proteomes" id="UP000546642"/>
    </source>
</evidence>
<dbReference type="Proteomes" id="UP000546642">
    <property type="component" value="Unassembled WGS sequence"/>
</dbReference>
<dbReference type="Pfam" id="PF02770">
    <property type="entry name" value="Acyl-CoA_dh_M"/>
    <property type="match status" value="1"/>
</dbReference>
<comment type="similarity">
    <text evidence="2 5">Belongs to the acyl-CoA dehydrogenase family.</text>
</comment>
<dbReference type="AlphaFoldDB" id="A0A7W9YI25"/>
<dbReference type="InterPro" id="IPR037069">
    <property type="entry name" value="AcylCoA_DH/ox_N_sf"/>
</dbReference>
<dbReference type="Pfam" id="PF02771">
    <property type="entry name" value="Acyl-CoA_dh_N"/>
    <property type="match status" value="1"/>
</dbReference>
<dbReference type="RefSeq" id="WP_184075148.1">
    <property type="nucleotide sequence ID" value="NZ_JACHDS010000001.1"/>
</dbReference>
<feature type="domain" description="Acyl-CoA dehydrogenase/oxidase C-terminal" evidence="6">
    <location>
        <begin position="224"/>
        <end position="372"/>
    </location>
</feature>
<keyword evidence="4 5" id="KW-0274">FAD</keyword>
<dbReference type="InterPro" id="IPR013786">
    <property type="entry name" value="AcylCoA_DH/ox_N"/>
</dbReference>
<dbReference type="GO" id="GO:0050660">
    <property type="term" value="F:flavin adenine dinucleotide binding"/>
    <property type="evidence" value="ECO:0007669"/>
    <property type="project" value="InterPro"/>
</dbReference>
<dbReference type="Gene3D" id="1.20.140.10">
    <property type="entry name" value="Butyryl-CoA Dehydrogenase, subunit A, domain 3"/>
    <property type="match status" value="1"/>
</dbReference>
<keyword evidence="3 5" id="KW-0285">Flavoprotein</keyword>
<dbReference type="InterPro" id="IPR046373">
    <property type="entry name" value="Acyl-CoA_Oxase/DH_mid-dom_sf"/>
</dbReference>
<gene>
    <name evidence="9" type="ORF">HNR23_001931</name>
</gene>
<comment type="caution">
    <text evidence="9">The sequence shown here is derived from an EMBL/GenBank/DDBJ whole genome shotgun (WGS) entry which is preliminary data.</text>
</comment>
<dbReference type="Pfam" id="PF00441">
    <property type="entry name" value="Acyl-CoA_dh_1"/>
    <property type="match status" value="1"/>
</dbReference>
<evidence type="ECO:0000259" key="7">
    <source>
        <dbReference type="Pfam" id="PF02770"/>
    </source>
</evidence>
<dbReference type="Gene3D" id="1.10.540.10">
    <property type="entry name" value="Acyl-CoA dehydrogenase/oxidase, N-terminal domain"/>
    <property type="match status" value="1"/>
</dbReference>
<dbReference type="InterPro" id="IPR036250">
    <property type="entry name" value="AcylCo_DH-like_C"/>
</dbReference>
<evidence type="ECO:0000256" key="1">
    <source>
        <dbReference type="ARBA" id="ARBA00001974"/>
    </source>
</evidence>
<evidence type="ECO:0000259" key="8">
    <source>
        <dbReference type="Pfam" id="PF02771"/>
    </source>
</evidence>
<dbReference type="SUPFAM" id="SSF56645">
    <property type="entry name" value="Acyl-CoA dehydrogenase NM domain-like"/>
    <property type="match status" value="1"/>
</dbReference>
<dbReference type="PIRSF" id="PIRSF016578">
    <property type="entry name" value="HsaA"/>
    <property type="match status" value="1"/>
</dbReference>
<keyword evidence="5" id="KW-0560">Oxidoreductase</keyword>
<dbReference type="InterPro" id="IPR009100">
    <property type="entry name" value="AcylCoA_DH/oxidase_NM_dom_sf"/>
</dbReference>
<name>A0A7W9YI25_9ACTN</name>
<proteinExistence type="inferred from homology"/>